<evidence type="ECO:0000313" key="2">
    <source>
        <dbReference type="EMBL" id="KIO30444.1"/>
    </source>
</evidence>
<dbReference type="HOGENOM" id="CLU_1526291_0_0_1"/>
<dbReference type="STRING" id="1051891.A0A0C3QRL2"/>
<name>A0A0C3QRL2_9AGAM</name>
<evidence type="ECO:0000256" key="1">
    <source>
        <dbReference type="SAM" id="Phobius"/>
    </source>
</evidence>
<gene>
    <name evidence="2" type="ORF">M407DRAFT_20504</name>
</gene>
<dbReference type="EMBL" id="KN822972">
    <property type="protein sequence ID" value="KIO30444.1"/>
    <property type="molecule type" value="Genomic_DNA"/>
</dbReference>
<keyword evidence="1" id="KW-0812">Transmembrane</keyword>
<feature type="transmembrane region" description="Helical" evidence="1">
    <location>
        <begin position="33"/>
        <end position="52"/>
    </location>
</feature>
<dbReference type="OrthoDB" id="3198598at2759"/>
<accession>A0A0C3QRL2</accession>
<reference evidence="2 3" key="1">
    <citation type="submission" date="2014-04" db="EMBL/GenBank/DDBJ databases">
        <authorList>
            <consortium name="DOE Joint Genome Institute"/>
            <person name="Kuo A."/>
            <person name="Girlanda M."/>
            <person name="Perotto S."/>
            <person name="Kohler A."/>
            <person name="Nagy L.G."/>
            <person name="Floudas D."/>
            <person name="Copeland A."/>
            <person name="Barry K.W."/>
            <person name="Cichocki N."/>
            <person name="Veneault-Fourrey C."/>
            <person name="LaButti K."/>
            <person name="Lindquist E.A."/>
            <person name="Lipzen A."/>
            <person name="Lundell T."/>
            <person name="Morin E."/>
            <person name="Murat C."/>
            <person name="Sun H."/>
            <person name="Tunlid A."/>
            <person name="Henrissat B."/>
            <person name="Grigoriev I.V."/>
            <person name="Hibbett D.S."/>
            <person name="Martin F."/>
            <person name="Nordberg H.P."/>
            <person name="Cantor M.N."/>
            <person name="Hua S.X."/>
        </authorList>
    </citation>
    <scope>NUCLEOTIDE SEQUENCE [LARGE SCALE GENOMIC DNA]</scope>
    <source>
        <strain evidence="2 3">MUT 4182</strain>
    </source>
</reference>
<sequence length="176" mass="19498">MNPFTGNNTALTGEAIRENEVLSMKNSLTGVNIVLFVSRMLLFLQYLRVIWYRRQSNQLWSWRFYLPPASIFTAGCIFLGCFIMLQKSDGNKPIAAEQLTLWTLAIAIQALAAAFTPDDDENVLKSKSTLTPRLSTLTVIIMGEGLNGMCGTLRNNINSLGLTPGMIAEALSYVRT</sequence>
<keyword evidence="1" id="KW-1133">Transmembrane helix</keyword>
<keyword evidence="1" id="KW-0472">Membrane</keyword>
<feature type="transmembrane region" description="Helical" evidence="1">
    <location>
        <begin position="64"/>
        <end position="85"/>
    </location>
</feature>
<reference evidence="3" key="2">
    <citation type="submission" date="2015-01" db="EMBL/GenBank/DDBJ databases">
        <title>Evolutionary Origins and Diversification of the Mycorrhizal Mutualists.</title>
        <authorList>
            <consortium name="DOE Joint Genome Institute"/>
            <consortium name="Mycorrhizal Genomics Consortium"/>
            <person name="Kohler A."/>
            <person name="Kuo A."/>
            <person name="Nagy L.G."/>
            <person name="Floudas D."/>
            <person name="Copeland A."/>
            <person name="Barry K.W."/>
            <person name="Cichocki N."/>
            <person name="Veneault-Fourrey C."/>
            <person name="LaButti K."/>
            <person name="Lindquist E.A."/>
            <person name="Lipzen A."/>
            <person name="Lundell T."/>
            <person name="Morin E."/>
            <person name="Murat C."/>
            <person name="Riley R."/>
            <person name="Ohm R."/>
            <person name="Sun H."/>
            <person name="Tunlid A."/>
            <person name="Henrissat B."/>
            <person name="Grigoriev I.V."/>
            <person name="Hibbett D.S."/>
            <person name="Martin F."/>
        </authorList>
    </citation>
    <scope>NUCLEOTIDE SEQUENCE [LARGE SCALE GENOMIC DNA]</scope>
    <source>
        <strain evidence="3">MUT 4182</strain>
    </source>
</reference>
<keyword evidence="3" id="KW-1185">Reference proteome</keyword>
<organism evidence="2 3">
    <name type="scientific">Tulasnella calospora MUT 4182</name>
    <dbReference type="NCBI Taxonomy" id="1051891"/>
    <lineage>
        <taxon>Eukaryota</taxon>
        <taxon>Fungi</taxon>
        <taxon>Dikarya</taxon>
        <taxon>Basidiomycota</taxon>
        <taxon>Agaricomycotina</taxon>
        <taxon>Agaricomycetes</taxon>
        <taxon>Cantharellales</taxon>
        <taxon>Tulasnellaceae</taxon>
        <taxon>Tulasnella</taxon>
    </lineage>
</organism>
<dbReference type="Proteomes" id="UP000054248">
    <property type="component" value="Unassembled WGS sequence"/>
</dbReference>
<proteinExistence type="predicted"/>
<evidence type="ECO:0000313" key="3">
    <source>
        <dbReference type="Proteomes" id="UP000054248"/>
    </source>
</evidence>
<protein>
    <submittedName>
        <fullName evidence="2">Uncharacterized protein</fullName>
    </submittedName>
</protein>
<dbReference type="AlphaFoldDB" id="A0A0C3QRL2"/>